<gene>
    <name evidence="9" type="ORF">H8K43_12460</name>
</gene>
<organism evidence="9 10">
    <name type="scientific">Undibacterium curvum</name>
    <dbReference type="NCBI Taxonomy" id="2762294"/>
    <lineage>
        <taxon>Bacteria</taxon>
        <taxon>Pseudomonadati</taxon>
        <taxon>Pseudomonadota</taxon>
        <taxon>Betaproteobacteria</taxon>
        <taxon>Burkholderiales</taxon>
        <taxon>Oxalobacteraceae</taxon>
        <taxon>Undibacterium</taxon>
    </lineage>
</organism>
<dbReference type="InterPro" id="IPR011583">
    <property type="entry name" value="Chitinase_II/V-like_cat"/>
</dbReference>
<dbReference type="InterPro" id="IPR017853">
    <property type="entry name" value="GH"/>
</dbReference>
<dbReference type="Gene3D" id="3.20.20.80">
    <property type="entry name" value="Glycosidases"/>
    <property type="match status" value="1"/>
</dbReference>
<dbReference type="InterPro" id="IPR001223">
    <property type="entry name" value="Glyco_hydro18_cat"/>
</dbReference>
<reference evidence="9 10" key="1">
    <citation type="submission" date="2020-08" db="EMBL/GenBank/DDBJ databases">
        <title>Novel species isolated from subtropical streams in China.</title>
        <authorList>
            <person name="Lu H."/>
        </authorList>
    </citation>
    <scope>NUCLEOTIDE SEQUENCE [LARGE SCALE GENOMIC DNA]</scope>
    <source>
        <strain evidence="9 10">CY22W</strain>
    </source>
</reference>
<evidence type="ECO:0000256" key="6">
    <source>
        <dbReference type="RuleBase" id="RU000489"/>
    </source>
</evidence>
<sequence>MLLPEPEKPVDQMRPNLHPERMNILSFLRRQSLLVTLLSCALYNVDDAAAQPLSPAASTQAGSGSPVVIGYFLLEKEQLAGQQNGSLRASDIQPDVARQLTHINFAFMDINAKGECDFEAGTNARQAARALTQLQALKRHQPGLRILYSLGGWTHTNDDSTDVERYRQAAATPDARSKLIRSCVSLMQRYRFDGVDIDWEYPRAQDAAAFTDLLREFRQALNQAGRHRARPYQLTIAAAGGAFNMARTYAAWPAIAASVDYINLMTYDLNGSWEKLSNHQAHLFGEPGEALYDNPISALAAPSLTAAQLEQDFPARFALTVDAAVQQYLVAGVPAHKLVLGFPFYGRALFQVGADKQGLHQRFVTPAGDHYQGDVSLLTGCPSCVQRGDPRLPAYADLQAMLAGSYGYQPQYSEISHASWLWHPQQHIFVSADDARAVQAKVAYLRHQGLAGAMFWHLGQDAQQATLLSQLHSALYQQSCQLRVHPAALVYRPLASNPRCEIR</sequence>
<keyword evidence="4" id="KW-0119">Carbohydrate metabolism</keyword>
<evidence type="ECO:0000313" key="10">
    <source>
        <dbReference type="Proteomes" id="UP000654304"/>
    </source>
</evidence>
<name>A0ABR7A6H8_9BURK</name>
<evidence type="ECO:0000256" key="4">
    <source>
        <dbReference type="ARBA" id="ARBA00023024"/>
    </source>
</evidence>
<dbReference type="SUPFAM" id="SSF54556">
    <property type="entry name" value="Chitinase insertion domain"/>
    <property type="match status" value="1"/>
</dbReference>
<comment type="catalytic activity">
    <reaction evidence="1">
        <text>Random endo-hydrolysis of N-acetyl-beta-D-glucosaminide (1-&gt;4)-beta-linkages in chitin and chitodextrins.</text>
        <dbReference type="EC" id="3.2.1.14"/>
    </reaction>
</comment>
<dbReference type="EC" id="3.2.1.14" evidence="2"/>
<dbReference type="SMART" id="SM00636">
    <property type="entry name" value="Glyco_18"/>
    <property type="match status" value="1"/>
</dbReference>
<dbReference type="EMBL" id="JACOGD010000006">
    <property type="protein sequence ID" value="MBC3932492.1"/>
    <property type="molecule type" value="Genomic_DNA"/>
</dbReference>
<keyword evidence="10" id="KW-1185">Reference proteome</keyword>
<dbReference type="Pfam" id="PF00704">
    <property type="entry name" value="Glyco_hydro_18"/>
    <property type="match status" value="1"/>
</dbReference>
<dbReference type="InterPro" id="IPR029070">
    <property type="entry name" value="Chitinase_insertion_sf"/>
</dbReference>
<keyword evidence="3 6" id="KW-0378">Hydrolase</keyword>
<dbReference type="GO" id="GO:0016787">
    <property type="term" value="F:hydrolase activity"/>
    <property type="evidence" value="ECO:0007669"/>
    <property type="project" value="UniProtKB-KW"/>
</dbReference>
<evidence type="ECO:0000256" key="2">
    <source>
        <dbReference type="ARBA" id="ARBA00012729"/>
    </source>
</evidence>
<evidence type="ECO:0000256" key="5">
    <source>
        <dbReference type="ARBA" id="ARBA00023295"/>
    </source>
</evidence>
<dbReference type="Proteomes" id="UP000654304">
    <property type="component" value="Unassembled WGS sequence"/>
</dbReference>
<evidence type="ECO:0000256" key="7">
    <source>
        <dbReference type="RuleBase" id="RU004453"/>
    </source>
</evidence>
<keyword evidence="4" id="KW-0624">Polysaccharide degradation</keyword>
<evidence type="ECO:0000313" key="9">
    <source>
        <dbReference type="EMBL" id="MBC3932492.1"/>
    </source>
</evidence>
<dbReference type="InterPro" id="IPR001579">
    <property type="entry name" value="Glyco_hydro_18_chit_AS"/>
</dbReference>
<dbReference type="RefSeq" id="WP_186904141.1">
    <property type="nucleotide sequence ID" value="NZ_JACOGD010000006.1"/>
</dbReference>
<keyword evidence="4" id="KW-0146">Chitin degradation</keyword>
<evidence type="ECO:0000256" key="3">
    <source>
        <dbReference type="ARBA" id="ARBA00022801"/>
    </source>
</evidence>
<proteinExistence type="inferred from homology"/>
<evidence type="ECO:0000259" key="8">
    <source>
        <dbReference type="PROSITE" id="PS51910"/>
    </source>
</evidence>
<feature type="domain" description="GH18" evidence="8">
    <location>
        <begin position="66"/>
        <end position="478"/>
    </location>
</feature>
<dbReference type="CDD" id="cd06548">
    <property type="entry name" value="GH18_chitinase"/>
    <property type="match status" value="1"/>
</dbReference>
<dbReference type="SUPFAM" id="SSF51445">
    <property type="entry name" value="(Trans)glycosidases"/>
    <property type="match status" value="1"/>
</dbReference>
<comment type="caution">
    <text evidence="9">The sequence shown here is derived from an EMBL/GenBank/DDBJ whole genome shotgun (WGS) entry which is preliminary data.</text>
</comment>
<dbReference type="PROSITE" id="PS01095">
    <property type="entry name" value="GH18_1"/>
    <property type="match status" value="1"/>
</dbReference>
<keyword evidence="5 6" id="KW-0326">Glycosidase</keyword>
<protein>
    <recommendedName>
        <fullName evidence="2">chitinase</fullName>
        <ecNumber evidence="2">3.2.1.14</ecNumber>
    </recommendedName>
</protein>
<accession>A0ABR7A6H8</accession>
<dbReference type="PANTHER" id="PTHR11177:SF317">
    <property type="entry name" value="CHITINASE 12-RELATED"/>
    <property type="match status" value="1"/>
</dbReference>
<dbReference type="Gene3D" id="3.10.50.10">
    <property type="match status" value="1"/>
</dbReference>
<dbReference type="PANTHER" id="PTHR11177">
    <property type="entry name" value="CHITINASE"/>
    <property type="match status" value="1"/>
</dbReference>
<dbReference type="InterPro" id="IPR050314">
    <property type="entry name" value="Glycosyl_Hydrlase_18"/>
</dbReference>
<comment type="similarity">
    <text evidence="7">Belongs to the glycosyl hydrolase 18 family.</text>
</comment>
<dbReference type="PROSITE" id="PS51910">
    <property type="entry name" value="GH18_2"/>
    <property type="match status" value="1"/>
</dbReference>
<evidence type="ECO:0000256" key="1">
    <source>
        <dbReference type="ARBA" id="ARBA00000822"/>
    </source>
</evidence>